<evidence type="ECO:0000313" key="1">
    <source>
        <dbReference type="EMBL" id="MCI4391056.1"/>
    </source>
</evidence>
<sequence>MHPCSGNPKPPQGYETGAILAQVRITAWGFRAALGNADFPWNVIKTSFLVVKDGNPDGLAVQRMRDRMRLRRLRSELLNTFLEFC</sequence>
<organism evidence="1 2">
    <name type="scientific">Pangasianodon gigas</name>
    <name type="common">Mekong giant catfish</name>
    <name type="synonym">Pangasius gigas</name>
    <dbReference type="NCBI Taxonomy" id="30993"/>
    <lineage>
        <taxon>Eukaryota</taxon>
        <taxon>Metazoa</taxon>
        <taxon>Chordata</taxon>
        <taxon>Craniata</taxon>
        <taxon>Vertebrata</taxon>
        <taxon>Euteleostomi</taxon>
        <taxon>Actinopterygii</taxon>
        <taxon>Neopterygii</taxon>
        <taxon>Teleostei</taxon>
        <taxon>Ostariophysi</taxon>
        <taxon>Siluriformes</taxon>
        <taxon>Pangasiidae</taxon>
        <taxon>Pangasianodon</taxon>
    </lineage>
</organism>
<dbReference type="EMBL" id="CM040474">
    <property type="protein sequence ID" value="MCI4391056.1"/>
    <property type="molecule type" value="Genomic_DNA"/>
</dbReference>
<reference evidence="1 2" key="1">
    <citation type="journal article" date="2022" name="bioRxiv">
        <title>An ancient truncated duplication of the anti-Mullerian hormone receptor type 2 gene is a potential conserved master sex determinant in the Pangasiidae catfish family.</title>
        <authorList>
            <person name="Wen M."/>
            <person name="Pan Q."/>
            <person name="Jouanno E."/>
            <person name="Montfort J."/>
            <person name="Zahm M."/>
            <person name="Cabau C."/>
            <person name="Klopp C."/>
            <person name="Iampietro C."/>
            <person name="Roques C."/>
            <person name="Bouchez O."/>
            <person name="Castinel A."/>
            <person name="Donnadieu C."/>
            <person name="Parrinello H."/>
            <person name="Poncet C."/>
            <person name="Belmonte E."/>
            <person name="Gautier V."/>
            <person name="Avarre J.-C."/>
            <person name="Dugue R."/>
            <person name="Gustiano R."/>
            <person name="Ha T.T.T."/>
            <person name="Campet M."/>
            <person name="Sriphairoj K."/>
            <person name="Ribolli J."/>
            <person name="de Almeida F.L."/>
            <person name="Desvignes T."/>
            <person name="Postlethwait J.H."/>
            <person name="Bucao C.F."/>
            <person name="Robinson-Rechavi M."/>
            <person name="Bobe J."/>
            <person name="Herpin A."/>
            <person name="Guiguen Y."/>
        </authorList>
    </citation>
    <scope>NUCLEOTIDE SEQUENCE [LARGE SCALE GENOMIC DNA]</scope>
    <source>
        <strain evidence="1">YG-Dec2019</strain>
    </source>
</reference>
<evidence type="ECO:0000313" key="2">
    <source>
        <dbReference type="Proteomes" id="UP000829447"/>
    </source>
</evidence>
<gene>
    <name evidence="1" type="ORF">PGIGA_G00129940</name>
</gene>
<comment type="caution">
    <text evidence="1">The sequence shown here is derived from an EMBL/GenBank/DDBJ whole genome shotgun (WGS) entry which is preliminary data.</text>
</comment>
<keyword evidence="2" id="KW-1185">Reference proteome</keyword>
<name>A0ACC5XJD7_PANGG</name>
<proteinExistence type="predicted"/>
<accession>A0ACC5XJD7</accession>
<protein>
    <submittedName>
        <fullName evidence="1">Uncharacterized protein</fullName>
    </submittedName>
</protein>
<dbReference type="Proteomes" id="UP000829447">
    <property type="component" value="Linkage Group LG21"/>
</dbReference>